<gene>
    <name evidence="1" type="ORF">ACFS7Z_11655</name>
</gene>
<organism evidence="1 2">
    <name type="scientific">Pontibacter toksunensis</name>
    <dbReference type="NCBI Taxonomy" id="1332631"/>
    <lineage>
        <taxon>Bacteria</taxon>
        <taxon>Pseudomonadati</taxon>
        <taxon>Bacteroidota</taxon>
        <taxon>Cytophagia</taxon>
        <taxon>Cytophagales</taxon>
        <taxon>Hymenobacteraceae</taxon>
        <taxon>Pontibacter</taxon>
    </lineage>
</organism>
<name>A0ABW6BVK5_9BACT</name>
<reference evidence="2" key="1">
    <citation type="journal article" date="2019" name="Int. J. Syst. Evol. Microbiol.">
        <title>The Global Catalogue of Microorganisms (GCM) 10K type strain sequencing project: providing services to taxonomists for standard genome sequencing and annotation.</title>
        <authorList>
            <consortium name="The Broad Institute Genomics Platform"/>
            <consortium name="The Broad Institute Genome Sequencing Center for Infectious Disease"/>
            <person name="Wu L."/>
            <person name="Ma J."/>
        </authorList>
    </citation>
    <scope>NUCLEOTIDE SEQUENCE [LARGE SCALE GENOMIC DNA]</scope>
    <source>
        <strain evidence="2">KCTC 23984</strain>
    </source>
</reference>
<evidence type="ECO:0000313" key="1">
    <source>
        <dbReference type="EMBL" id="MFD3001022.1"/>
    </source>
</evidence>
<protein>
    <submittedName>
        <fullName evidence="1">Uncharacterized protein</fullName>
    </submittedName>
</protein>
<dbReference type="Proteomes" id="UP001597641">
    <property type="component" value="Unassembled WGS sequence"/>
</dbReference>
<dbReference type="EMBL" id="JBHUOX010000007">
    <property type="protein sequence ID" value="MFD3001022.1"/>
    <property type="molecule type" value="Genomic_DNA"/>
</dbReference>
<dbReference type="RefSeq" id="WP_377484673.1">
    <property type="nucleotide sequence ID" value="NZ_JBHUOX010000007.1"/>
</dbReference>
<evidence type="ECO:0000313" key="2">
    <source>
        <dbReference type="Proteomes" id="UP001597641"/>
    </source>
</evidence>
<keyword evidence="2" id="KW-1185">Reference proteome</keyword>
<sequence>MKRITTLSSLFLIGTTVSLIMKNWLQPTRLRLDTTEEDYHLYL</sequence>
<accession>A0ABW6BVK5</accession>
<comment type="caution">
    <text evidence="1">The sequence shown here is derived from an EMBL/GenBank/DDBJ whole genome shotgun (WGS) entry which is preliminary data.</text>
</comment>
<proteinExistence type="predicted"/>